<dbReference type="GO" id="GO:0071555">
    <property type="term" value="P:cell wall organization"/>
    <property type="evidence" value="ECO:0007669"/>
    <property type="project" value="UniProtKB-UniRule"/>
</dbReference>
<dbReference type="Pfam" id="PF20142">
    <property type="entry name" value="Scaffold"/>
    <property type="match status" value="1"/>
</dbReference>
<dbReference type="SUPFAM" id="SSF141523">
    <property type="entry name" value="L,D-transpeptidase catalytic domain-like"/>
    <property type="match status" value="1"/>
</dbReference>
<feature type="domain" description="L,D-TPase catalytic" evidence="9">
    <location>
        <begin position="209"/>
        <end position="355"/>
    </location>
</feature>
<dbReference type="EMBL" id="CP000699">
    <property type="protein sequence ID" value="ABQ67726.1"/>
    <property type="molecule type" value="Genomic_DNA"/>
</dbReference>
<dbReference type="KEGG" id="swi:Swit_1361"/>
<dbReference type="OrthoDB" id="9778545at2"/>
<dbReference type="GO" id="GO:0016740">
    <property type="term" value="F:transferase activity"/>
    <property type="evidence" value="ECO:0007669"/>
    <property type="project" value="UniProtKB-KW"/>
</dbReference>
<gene>
    <name evidence="10" type="ordered locus">Swit_1361</name>
</gene>
<reference evidence="10 11" key="1">
    <citation type="journal article" date="2010" name="J. Bacteriol.">
        <title>Genome sequence of the dioxin-mineralizing bacterium Sphingomonas wittichii RW1.</title>
        <authorList>
            <person name="Miller T.R."/>
            <person name="Delcher A.L."/>
            <person name="Salzberg S.L."/>
            <person name="Saunders E."/>
            <person name="Detter J.C."/>
            <person name="Halden R.U."/>
        </authorList>
    </citation>
    <scope>NUCLEOTIDE SEQUENCE [LARGE SCALE GENOMIC DNA]</scope>
    <source>
        <strain evidence="11">DSM 6014 / CCUG 31198 / JCM 15750 / NBRC 105917 / EY 4224 / RW1</strain>
    </source>
</reference>
<feature type="active site" description="Proton donor/acceptor" evidence="7">
    <location>
        <position position="314"/>
    </location>
</feature>
<sequence>MSRNDTRSDPAARPRRRGPGLGRLLTALPLLAVACFTFGGSAPAGMPSPESVAAAPDRMPGRWSLGSARDLLAVIEDSAEEGLNPSDYNADALRAAIEARRKGPALDALATASALRIAHDYANGRIDDKAALDWHIAPPADPNRIAAGLAEALDRDRLGPWLRGLLPDNDQYRALRAAYADARGDEALRGRLRANLERWRWMPRDLGDRYIYVNIPGYRLSVINNGIEEASYNVVVGAPRTPTPQLELYAQSIVANPGWTVPHSIVKAGGTRGKGFRWIRNPDGSVSAWQAPGPTNALGRIKIDMPNPHAIYLHDTPNRAVFARENRALSHGCIRVENIEELAAMLQGGDGLDAALADPGKTKVFQLERSVPVYLVYFTAQADPDGTVRPLGDPYGRDKALLAKLGAAMEGKLQVAGR</sequence>
<dbReference type="PROSITE" id="PS52029">
    <property type="entry name" value="LD_TPASE"/>
    <property type="match status" value="1"/>
</dbReference>
<evidence type="ECO:0000256" key="8">
    <source>
        <dbReference type="SAM" id="MobiDB-lite"/>
    </source>
</evidence>
<feature type="region of interest" description="Disordered" evidence="8">
    <location>
        <begin position="1"/>
        <end position="20"/>
    </location>
</feature>
<dbReference type="GO" id="GO:0004180">
    <property type="term" value="F:carboxypeptidase activity"/>
    <property type="evidence" value="ECO:0007669"/>
    <property type="project" value="UniProtKB-ARBA"/>
</dbReference>
<accession>A0A9J9H9Z0</accession>
<dbReference type="Pfam" id="PF03734">
    <property type="entry name" value="YkuD"/>
    <property type="match status" value="1"/>
</dbReference>
<organism evidence="10 11">
    <name type="scientific">Rhizorhabdus wittichii (strain DSM 6014 / CCUG 31198 / JCM 15750 / NBRC 105917 / EY 4224 / RW1)</name>
    <name type="common">Sphingomonas wittichii</name>
    <dbReference type="NCBI Taxonomy" id="392499"/>
    <lineage>
        <taxon>Bacteria</taxon>
        <taxon>Pseudomonadati</taxon>
        <taxon>Pseudomonadota</taxon>
        <taxon>Alphaproteobacteria</taxon>
        <taxon>Sphingomonadales</taxon>
        <taxon>Sphingomonadaceae</taxon>
        <taxon>Rhizorhabdus</taxon>
    </lineage>
</organism>
<dbReference type="PANTHER" id="PTHR41533:SF1">
    <property type="entry name" value="L,D-TRANSPEPTIDASE YCBB-RELATED"/>
    <property type="match status" value="1"/>
</dbReference>
<dbReference type="InterPro" id="IPR038063">
    <property type="entry name" value="Transpep_catalytic_dom"/>
</dbReference>
<keyword evidence="3" id="KW-0808">Transferase</keyword>
<dbReference type="GO" id="GO:0009252">
    <property type="term" value="P:peptidoglycan biosynthetic process"/>
    <property type="evidence" value="ECO:0007669"/>
    <property type="project" value="UniProtKB-KW"/>
</dbReference>
<dbReference type="InterPro" id="IPR005490">
    <property type="entry name" value="LD_TPept_cat_dom"/>
</dbReference>
<evidence type="ECO:0000256" key="2">
    <source>
        <dbReference type="ARBA" id="ARBA00005992"/>
    </source>
</evidence>
<evidence type="ECO:0000256" key="3">
    <source>
        <dbReference type="ARBA" id="ARBA00022679"/>
    </source>
</evidence>
<evidence type="ECO:0000256" key="4">
    <source>
        <dbReference type="ARBA" id="ARBA00022960"/>
    </source>
</evidence>
<dbReference type="InterPro" id="IPR045380">
    <property type="entry name" value="LD_TPept_scaffold_dom"/>
</dbReference>
<evidence type="ECO:0000256" key="1">
    <source>
        <dbReference type="ARBA" id="ARBA00004752"/>
    </source>
</evidence>
<keyword evidence="4 7" id="KW-0133">Cell shape</keyword>
<comment type="similarity">
    <text evidence="2">Belongs to the YkuD family.</text>
</comment>
<feature type="active site" description="Nucleophile" evidence="7">
    <location>
        <position position="333"/>
    </location>
</feature>
<comment type="pathway">
    <text evidence="1 7">Cell wall biogenesis; peptidoglycan biosynthesis.</text>
</comment>
<proteinExistence type="inferred from homology"/>
<dbReference type="Proteomes" id="UP000001989">
    <property type="component" value="Chromosome"/>
</dbReference>
<evidence type="ECO:0000259" key="9">
    <source>
        <dbReference type="PROSITE" id="PS52029"/>
    </source>
</evidence>
<dbReference type="InterPro" id="IPR052905">
    <property type="entry name" value="LD-transpeptidase_YkuD-like"/>
</dbReference>
<dbReference type="PROSITE" id="PS51257">
    <property type="entry name" value="PROKAR_LIPOPROTEIN"/>
    <property type="match status" value="1"/>
</dbReference>
<keyword evidence="5 7" id="KW-0573">Peptidoglycan synthesis</keyword>
<evidence type="ECO:0000256" key="5">
    <source>
        <dbReference type="ARBA" id="ARBA00022984"/>
    </source>
</evidence>
<evidence type="ECO:0000256" key="7">
    <source>
        <dbReference type="PROSITE-ProRule" id="PRU01373"/>
    </source>
</evidence>
<dbReference type="Gene3D" id="2.40.440.10">
    <property type="entry name" value="L,D-transpeptidase catalytic domain-like"/>
    <property type="match status" value="1"/>
</dbReference>
<evidence type="ECO:0000313" key="10">
    <source>
        <dbReference type="EMBL" id="ABQ67726.1"/>
    </source>
</evidence>
<name>A0A9J9H9Z0_RHIWR</name>
<feature type="compositionally biased region" description="Basic and acidic residues" evidence="8">
    <location>
        <begin position="1"/>
        <end position="12"/>
    </location>
</feature>
<evidence type="ECO:0000256" key="6">
    <source>
        <dbReference type="ARBA" id="ARBA00023316"/>
    </source>
</evidence>
<evidence type="ECO:0000313" key="11">
    <source>
        <dbReference type="Proteomes" id="UP000001989"/>
    </source>
</evidence>
<dbReference type="PANTHER" id="PTHR41533">
    <property type="entry name" value="L,D-TRANSPEPTIDASE HI_1667-RELATED"/>
    <property type="match status" value="1"/>
</dbReference>
<dbReference type="CDD" id="cd16913">
    <property type="entry name" value="YkuD_like"/>
    <property type="match status" value="1"/>
</dbReference>
<dbReference type="AlphaFoldDB" id="A0A9J9H9Z0"/>
<dbReference type="GO" id="GO:0008360">
    <property type="term" value="P:regulation of cell shape"/>
    <property type="evidence" value="ECO:0007669"/>
    <property type="project" value="UniProtKB-UniRule"/>
</dbReference>
<keyword evidence="11" id="KW-1185">Reference proteome</keyword>
<protein>
    <recommendedName>
        <fullName evidence="9">L,D-TPase catalytic domain-containing protein</fullName>
    </recommendedName>
</protein>
<keyword evidence="6 7" id="KW-0961">Cell wall biogenesis/degradation</keyword>